<dbReference type="InterPro" id="IPR001959">
    <property type="entry name" value="Transposase"/>
</dbReference>
<name>A0A2W4RVY7_9GAMM</name>
<dbReference type="Proteomes" id="UP000249396">
    <property type="component" value="Unassembled WGS sequence"/>
</dbReference>
<protein>
    <submittedName>
        <fullName evidence="2">Transposase</fullName>
    </submittedName>
</protein>
<evidence type="ECO:0000313" key="3">
    <source>
        <dbReference type="Proteomes" id="UP000249396"/>
    </source>
</evidence>
<dbReference type="Pfam" id="PF01385">
    <property type="entry name" value="OrfB_IS605"/>
    <property type="match status" value="1"/>
</dbReference>
<sequence>MLNMKITLQIKLIPDGTQHAALLDTMKVFNDACCFIAEVAHREKCVSKFALQKLTYHAVRAQFGLSAQMAILAVHKVVGAYRRDTSIQCSFKPDGAIAYDQRVLSFKGLEKASILTVEGRMTIPMQMGEYQKVQFGRAHGQADLVLRDGVFYLLLVVDTPAAPAIEPAGFIGVDLGIVRIASDSDGECFDGGPVEKTRARYHKQRQALQSCGSRSATRRLKKISKKESNFRRGM</sequence>
<comment type="caution">
    <text evidence="2">The sequence shown here is derived from an EMBL/GenBank/DDBJ whole genome shotgun (WGS) entry which is preliminary data.</text>
</comment>
<reference evidence="2 3" key="1">
    <citation type="journal article" date="2018" name="Aquat. Microb. Ecol.">
        <title>Gammaproteobacterial methanotrophs dominate.</title>
        <authorList>
            <person name="Rissanen A.J."/>
            <person name="Saarenheimo J."/>
            <person name="Tiirola M."/>
            <person name="Peura S."/>
            <person name="Aalto S.L."/>
            <person name="Karvinen A."/>
            <person name="Nykanen H."/>
        </authorList>
    </citation>
    <scope>NUCLEOTIDE SEQUENCE [LARGE SCALE GENOMIC DNA]</scope>
    <source>
        <strain evidence="2">AMbin10</strain>
    </source>
</reference>
<organism evidence="2 3">
    <name type="scientific">Candidatus Methylumidiphilus alinenensis</name>
    <dbReference type="NCBI Taxonomy" id="2202197"/>
    <lineage>
        <taxon>Bacteria</taxon>
        <taxon>Pseudomonadati</taxon>
        <taxon>Pseudomonadota</taxon>
        <taxon>Gammaproteobacteria</taxon>
        <taxon>Methylococcales</taxon>
        <taxon>Candidatus Methylumidiphilus</taxon>
    </lineage>
</organism>
<evidence type="ECO:0000313" key="2">
    <source>
        <dbReference type="EMBL" id="PZN83608.1"/>
    </source>
</evidence>
<proteinExistence type="predicted"/>
<gene>
    <name evidence="2" type="ORF">DM484_04010</name>
</gene>
<feature type="domain" description="Probable transposase IS891/IS1136/IS1341" evidence="1">
    <location>
        <begin position="162"/>
        <end position="232"/>
    </location>
</feature>
<accession>A0A2W4RVY7</accession>
<dbReference type="EMBL" id="QJPH01000182">
    <property type="protein sequence ID" value="PZN83608.1"/>
    <property type="molecule type" value="Genomic_DNA"/>
</dbReference>
<dbReference type="AlphaFoldDB" id="A0A2W4RVY7"/>
<evidence type="ECO:0000259" key="1">
    <source>
        <dbReference type="Pfam" id="PF01385"/>
    </source>
</evidence>